<keyword evidence="1" id="KW-0472">Membrane</keyword>
<dbReference type="RefSeq" id="WP_095657051.1">
    <property type="nucleotide sequence ID" value="NZ_NPOA01000015.1"/>
</dbReference>
<feature type="transmembrane region" description="Helical" evidence="1">
    <location>
        <begin position="141"/>
        <end position="163"/>
    </location>
</feature>
<feature type="transmembrane region" description="Helical" evidence="1">
    <location>
        <begin position="85"/>
        <end position="104"/>
    </location>
</feature>
<comment type="caution">
    <text evidence="2">The sequence shown here is derived from an EMBL/GenBank/DDBJ whole genome shotgun (WGS) entry which is preliminary data.</text>
</comment>
<proteinExistence type="predicted"/>
<dbReference type="Proteomes" id="UP000218887">
    <property type="component" value="Unassembled WGS sequence"/>
</dbReference>
<feature type="transmembrane region" description="Helical" evidence="1">
    <location>
        <begin position="203"/>
        <end position="224"/>
    </location>
</feature>
<evidence type="ECO:0000256" key="1">
    <source>
        <dbReference type="SAM" id="Phobius"/>
    </source>
</evidence>
<feature type="transmembrane region" description="Helical" evidence="1">
    <location>
        <begin position="170"/>
        <end position="191"/>
    </location>
</feature>
<evidence type="ECO:0000313" key="2">
    <source>
        <dbReference type="EMBL" id="PAV28123.1"/>
    </source>
</evidence>
<keyword evidence="1" id="KW-0812">Transmembrane</keyword>
<gene>
    <name evidence="2" type="ORF">CIL05_18630</name>
</gene>
<dbReference type="OrthoDB" id="2453726at2"/>
<name>A0A2A2IAN9_9BACI</name>
<feature type="transmembrane region" description="Helical" evidence="1">
    <location>
        <begin position="48"/>
        <end position="69"/>
    </location>
</feature>
<dbReference type="AlphaFoldDB" id="A0A2A2IAN9"/>
<dbReference type="EMBL" id="NPOA01000015">
    <property type="protein sequence ID" value="PAV28123.1"/>
    <property type="molecule type" value="Genomic_DNA"/>
</dbReference>
<reference evidence="2 3" key="1">
    <citation type="submission" date="2017-08" db="EMBL/GenBank/DDBJ databases">
        <title>Virgibacillus indicus sp. nov. and Virgibacillus profoundi sp. nov, two moderately halophilic bacteria isolated from marine sediment by using the Microfluidic Streak Plate.</title>
        <authorList>
            <person name="Xu B."/>
            <person name="Hu B."/>
            <person name="Wang J."/>
            <person name="Zhu Y."/>
            <person name="Huang L."/>
            <person name="Du W."/>
            <person name="Huang Y."/>
        </authorList>
    </citation>
    <scope>NUCLEOTIDE SEQUENCE [LARGE SCALE GENOMIC DNA]</scope>
    <source>
        <strain evidence="2 3">IO3-P3-H5</strain>
    </source>
</reference>
<sequence>MARQIKGLLYFFITDIRHSLMIFWTILLSILVVSLAFSYFLLSVEDGKYFFAFTIPIYVYCAIVGFLTVKDNIPFALKIGATRKNIFISIGLFFLGLAFVKSIIANTLHALTLLFTEATGIHTFHFIHAASLLQDTWLTRVFVDASIAFFFFAVMFIVGLLFYKYGLAGGGSVAGVVVVVLLLGIAQGWIFDFFVEVISDLKLTFFFQMLGVGIGIYIISFLLVRRITTVKVK</sequence>
<feature type="transmembrane region" description="Helical" evidence="1">
    <location>
        <begin position="21"/>
        <end position="42"/>
    </location>
</feature>
<keyword evidence="1" id="KW-1133">Transmembrane helix</keyword>
<organism evidence="2 3">
    <name type="scientific">Virgibacillus profundi</name>
    <dbReference type="NCBI Taxonomy" id="2024555"/>
    <lineage>
        <taxon>Bacteria</taxon>
        <taxon>Bacillati</taxon>
        <taxon>Bacillota</taxon>
        <taxon>Bacilli</taxon>
        <taxon>Bacillales</taxon>
        <taxon>Bacillaceae</taxon>
        <taxon>Virgibacillus</taxon>
    </lineage>
</organism>
<evidence type="ECO:0000313" key="3">
    <source>
        <dbReference type="Proteomes" id="UP000218887"/>
    </source>
</evidence>
<accession>A0A2A2IAN9</accession>
<protein>
    <submittedName>
        <fullName evidence="2">Uncharacterized protein</fullName>
    </submittedName>
</protein>
<keyword evidence="3" id="KW-1185">Reference proteome</keyword>